<comment type="subcellular location">
    <subcellularLocation>
        <location evidence="1">Endoplasmic reticulum membrane</location>
        <topology evidence="1">Multi-pass membrane protein</topology>
    </subcellularLocation>
</comment>
<dbReference type="AlphaFoldDB" id="A0A9P6W2F3"/>
<keyword evidence="4" id="KW-0378">Hydrolase</keyword>
<comment type="caution">
    <text evidence="10">The sequence shown here is derived from an EMBL/GenBank/DDBJ whole genome shotgun (WGS) entry which is preliminary data.</text>
</comment>
<dbReference type="GO" id="GO:0006465">
    <property type="term" value="P:signal peptide processing"/>
    <property type="evidence" value="ECO:0007669"/>
    <property type="project" value="TreeGrafter"/>
</dbReference>
<keyword evidence="3 9" id="KW-0812">Transmembrane</keyword>
<dbReference type="EMBL" id="PUHQ01000043">
    <property type="protein sequence ID" value="KAG0660508.1"/>
    <property type="molecule type" value="Genomic_DNA"/>
</dbReference>
<keyword evidence="6 9" id="KW-1133">Transmembrane helix</keyword>
<feature type="transmembrane region" description="Helical" evidence="9">
    <location>
        <begin position="107"/>
        <end position="128"/>
    </location>
</feature>
<feature type="transmembrane region" description="Helical" evidence="9">
    <location>
        <begin position="201"/>
        <end position="221"/>
    </location>
</feature>
<evidence type="ECO:0000256" key="5">
    <source>
        <dbReference type="ARBA" id="ARBA00022824"/>
    </source>
</evidence>
<feature type="transmembrane region" description="Helical" evidence="9">
    <location>
        <begin position="297"/>
        <end position="313"/>
    </location>
</feature>
<dbReference type="OrthoDB" id="29661at2759"/>
<evidence type="ECO:0000256" key="6">
    <source>
        <dbReference type="ARBA" id="ARBA00022989"/>
    </source>
</evidence>
<evidence type="ECO:0000256" key="9">
    <source>
        <dbReference type="SAM" id="Phobius"/>
    </source>
</evidence>
<evidence type="ECO:0000256" key="3">
    <source>
        <dbReference type="ARBA" id="ARBA00022692"/>
    </source>
</evidence>
<dbReference type="Pfam" id="PF04258">
    <property type="entry name" value="Peptidase_A22B"/>
    <property type="match status" value="1"/>
</dbReference>
<feature type="compositionally biased region" description="Basic and acidic residues" evidence="8">
    <location>
        <begin position="420"/>
        <end position="440"/>
    </location>
</feature>
<feature type="transmembrane region" description="Helical" evidence="9">
    <location>
        <begin position="325"/>
        <end position="345"/>
    </location>
</feature>
<feature type="region of interest" description="Disordered" evidence="8">
    <location>
        <begin position="44"/>
        <end position="66"/>
    </location>
</feature>
<evidence type="ECO:0000313" key="11">
    <source>
        <dbReference type="Proteomes" id="UP000777482"/>
    </source>
</evidence>
<dbReference type="GO" id="GO:0098553">
    <property type="term" value="C:lumenal side of endoplasmic reticulum membrane"/>
    <property type="evidence" value="ECO:0007669"/>
    <property type="project" value="TreeGrafter"/>
</dbReference>
<evidence type="ECO:0000256" key="1">
    <source>
        <dbReference type="ARBA" id="ARBA00004477"/>
    </source>
</evidence>
<feature type="compositionally biased region" description="Basic and acidic residues" evidence="8">
    <location>
        <begin position="388"/>
        <end position="398"/>
    </location>
</feature>
<feature type="region of interest" description="Disordered" evidence="8">
    <location>
        <begin position="383"/>
        <end position="483"/>
    </location>
</feature>
<comment type="similarity">
    <text evidence="2">Belongs to the peptidase A22B family.</text>
</comment>
<dbReference type="InterPro" id="IPR006639">
    <property type="entry name" value="Preselin/SPP"/>
</dbReference>
<keyword evidence="11" id="KW-1185">Reference proteome</keyword>
<name>A0A9P6W2F3_RHOMI</name>
<gene>
    <name evidence="10" type="ORF">C6P46_004532</name>
</gene>
<keyword evidence="7 9" id="KW-0472">Membrane</keyword>
<dbReference type="GO" id="GO:0042500">
    <property type="term" value="F:aspartic endopeptidase activity, intramembrane cleaving"/>
    <property type="evidence" value="ECO:0007669"/>
    <property type="project" value="InterPro"/>
</dbReference>
<proteinExistence type="inferred from homology"/>
<feature type="compositionally biased region" description="Acidic residues" evidence="8">
    <location>
        <begin position="55"/>
        <end position="65"/>
    </location>
</feature>
<dbReference type="GO" id="GO:0098554">
    <property type="term" value="C:cytoplasmic side of endoplasmic reticulum membrane"/>
    <property type="evidence" value="ECO:0007669"/>
    <property type="project" value="TreeGrafter"/>
</dbReference>
<feature type="transmembrane region" description="Helical" evidence="9">
    <location>
        <begin position="149"/>
        <end position="170"/>
    </location>
</feature>
<evidence type="ECO:0000256" key="4">
    <source>
        <dbReference type="ARBA" id="ARBA00022801"/>
    </source>
</evidence>
<reference evidence="10 11" key="1">
    <citation type="submission" date="2020-11" db="EMBL/GenBank/DDBJ databases">
        <title>Kefir isolates.</title>
        <authorList>
            <person name="Marcisauskas S."/>
            <person name="Kim Y."/>
            <person name="Blasche S."/>
        </authorList>
    </citation>
    <scope>NUCLEOTIDE SEQUENCE [LARGE SCALE GENOMIC DNA]</scope>
    <source>
        <strain evidence="10 11">KR</strain>
    </source>
</reference>
<accession>A0A9P6W2F3</accession>
<evidence type="ECO:0008006" key="12">
    <source>
        <dbReference type="Google" id="ProtNLM"/>
    </source>
</evidence>
<dbReference type="SMART" id="SM00730">
    <property type="entry name" value="PSN"/>
    <property type="match status" value="1"/>
</dbReference>
<dbReference type="PANTHER" id="PTHR12174:SF23">
    <property type="entry name" value="MINOR HISTOCOMPATIBILITY ANTIGEN H13"/>
    <property type="match status" value="1"/>
</dbReference>
<evidence type="ECO:0000256" key="8">
    <source>
        <dbReference type="SAM" id="MobiDB-lite"/>
    </source>
</evidence>
<organism evidence="10 11">
    <name type="scientific">Rhodotorula mucilaginosa</name>
    <name type="common">Yeast</name>
    <name type="synonym">Rhodotorula rubra</name>
    <dbReference type="NCBI Taxonomy" id="5537"/>
    <lineage>
        <taxon>Eukaryota</taxon>
        <taxon>Fungi</taxon>
        <taxon>Dikarya</taxon>
        <taxon>Basidiomycota</taxon>
        <taxon>Pucciniomycotina</taxon>
        <taxon>Microbotryomycetes</taxon>
        <taxon>Sporidiobolales</taxon>
        <taxon>Sporidiobolaceae</taxon>
        <taxon>Rhodotorula</taxon>
    </lineage>
</organism>
<evidence type="ECO:0000256" key="2">
    <source>
        <dbReference type="ARBA" id="ARBA00006859"/>
    </source>
</evidence>
<feature type="transmembrane region" description="Helical" evidence="9">
    <location>
        <begin position="352"/>
        <end position="369"/>
    </location>
</feature>
<evidence type="ECO:0000256" key="7">
    <source>
        <dbReference type="ARBA" id="ARBA00023136"/>
    </source>
</evidence>
<keyword evidence="5" id="KW-0256">Endoplasmic reticulum</keyword>
<feature type="transmembrane region" description="Helical" evidence="9">
    <location>
        <begin position="6"/>
        <end position="33"/>
    </location>
</feature>
<protein>
    <recommendedName>
        <fullName evidence="12">Signal peptide peptidase</fullName>
    </recommendedName>
</protein>
<evidence type="ECO:0000313" key="10">
    <source>
        <dbReference type="EMBL" id="KAG0660508.1"/>
    </source>
</evidence>
<dbReference type="Proteomes" id="UP000777482">
    <property type="component" value="Unassembled WGS sequence"/>
</dbReference>
<dbReference type="GO" id="GO:0033619">
    <property type="term" value="P:membrane protein proteolysis"/>
    <property type="evidence" value="ECO:0007669"/>
    <property type="project" value="TreeGrafter"/>
</dbReference>
<feature type="transmembrane region" description="Helical" evidence="9">
    <location>
        <begin position="176"/>
        <end position="194"/>
    </location>
</feature>
<dbReference type="PANTHER" id="PTHR12174">
    <property type="entry name" value="SIGNAL PEPTIDE PEPTIDASE"/>
    <property type="match status" value="1"/>
</dbReference>
<sequence length="483" mass="53375">MSVGLYRSYVALLLGALVPIWTGSHASLVMPAADRKKLRKLRKAEKERSATADAQDSDEEEEEETTERLTREDALWFPIVGSCVLLGLFLLFRFLDKRLLNRILGGYLALLAVVGLTRTLTRIVRSSLGAKRYNKSSKWRLLLTRNKDEWLKISLTTYSLGAFAVALGVATAQMYTTHWVLVNVVALSFAYNAISLIALDSFITGSILLAGLFVYDVWWVFGSQHVFGDNVMVEVATSFDGPIKIVFPRNLAAGRDFTLLGLGDIVLPGIFLALALRFDYALARARSPAPLRPRANFAKPYFMACFFAYILGQEPPFFALVQVHLANFPSAFAGLCVTMAMMHYFRAAQPALLYLSPACILAVALTALARGELNAFWRYVEEEEEPSSQEKGREKEGEESQDQSSPKESLVDVEATGRSSSHDSPAECRVDDPGSARDLPEVTPRLRQRANASNSLTVDKGIGLMSTPEDRSSTSAFLIRHLG</sequence>
<dbReference type="InterPro" id="IPR007369">
    <property type="entry name" value="Peptidase_A22B_SPP"/>
</dbReference>
<feature type="transmembrane region" description="Helical" evidence="9">
    <location>
        <begin position="257"/>
        <end position="276"/>
    </location>
</feature>
<feature type="transmembrane region" description="Helical" evidence="9">
    <location>
        <begin position="75"/>
        <end position="95"/>
    </location>
</feature>